<comment type="caution">
    <text evidence="9">The sequence shown here is derived from an EMBL/GenBank/DDBJ whole genome shotgun (WGS) entry which is preliminary data.</text>
</comment>
<evidence type="ECO:0000256" key="6">
    <source>
        <dbReference type="ARBA" id="ARBA00023010"/>
    </source>
</evidence>
<comment type="subcellular location">
    <subcellularLocation>
        <location evidence="8">Cell membrane</location>
        <topology evidence="8">Single-pass membrane protein</topology>
    </subcellularLocation>
    <subcellularLocation>
        <location evidence="1">Membrane</location>
    </subcellularLocation>
</comment>
<comment type="similarity">
    <text evidence="8">Belongs to the SecE/SEC61-gamma family.</text>
</comment>
<evidence type="ECO:0000256" key="8">
    <source>
        <dbReference type="HAMAP-Rule" id="MF_00422"/>
    </source>
</evidence>
<dbReference type="GO" id="GO:0006605">
    <property type="term" value="P:protein targeting"/>
    <property type="evidence" value="ECO:0007669"/>
    <property type="project" value="UniProtKB-UniRule"/>
</dbReference>
<dbReference type="OMA" id="WTSQEEL"/>
<keyword evidence="2 8" id="KW-0813">Transport</keyword>
<dbReference type="PATRIC" id="fig|362787.3.peg.671"/>
<keyword evidence="5 8" id="KW-1133">Transmembrane helix</keyword>
<dbReference type="GO" id="GO:0008320">
    <property type="term" value="F:protein transmembrane transporter activity"/>
    <property type="evidence" value="ECO:0007669"/>
    <property type="project" value="UniProtKB-UniRule"/>
</dbReference>
<comment type="function">
    <text evidence="8">Essential subunit of the Sec protein translocation channel SecYEG. Clamps together the 2 halves of SecY. May contact the channel plug during translocation.</text>
</comment>
<dbReference type="EMBL" id="JSAN01000044">
    <property type="protein sequence ID" value="KIC72944.1"/>
    <property type="molecule type" value="Genomic_DNA"/>
</dbReference>
<evidence type="ECO:0000256" key="1">
    <source>
        <dbReference type="ARBA" id="ARBA00004370"/>
    </source>
</evidence>
<keyword evidence="4 8" id="KW-0653">Protein transport</keyword>
<evidence type="ECO:0000313" key="9">
    <source>
        <dbReference type="EMBL" id="KIC72944.1"/>
    </source>
</evidence>
<dbReference type="GO" id="GO:0065002">
    <property type="term" value="P:intracellular protein transmembrane transport"/>
    <property type="evidence" value="ECO:0007669"/>
    <property type="project" value="UniProtKB-UniRule"/>
</dbReference>
<dbReference type="InterPro" id="IPR001901">
    <property type="entry name" value="Translocase_SecE/Sec61-g"/>
</dbReference>
<evidence type="ECO:0000256" key="3">
    <source>
        <dbReference type="ARBA" id="ARBA00022692"/>
    </source>
</evidence>
<evidence type="ECO:0000256" key="5">
    <source>
        <dbReference type="ARBA" id="ARBA00022989"/>
    </source>
</evidence>
<dbReference type="GO" id="GO:0009306">
    <property type="term" value="P:protein secretion"/>
    <property type="evidence" value="ECO:0007669"/>
    <property type="project" value="UniProtKB-UniRule"/>
</dbReference>
<reference evidence="9 10" key="1">
    <citation type="journal article" date="2014" name="Mol. Biol. Evol.">
        <title>Massive expansion of Ubiquitination-related gene families within the Chlamydiae.</title>
        <authorList>
            <person name="Domman D."/>
            <person name="Collingro A."/>
            <person name="Lagkouvardos I."/>
            <person name="Gehre L."/>
            <person name="Weinmaier T."/>
            <person name="Rattei T."/>
            <person name="Subtil A."/>
            <person name="Horn M."/>
        </authorList>
    </citation>
    <scope>NUCLEOTIDE SEQUENCE [LARGE SCALE GENOMIC DNA]</scope>
    <source>
        <strain evidence="9 10">EI2</strain>
    </source>
</reference>
<keyword evidence="8" id="KW-1003">Cell membrane</keyword>
<comment type="subunit">
    <text evidence="8">Component of the Sec protein translocase complex. Heterotrimer consisting of SecY, SecE and SecG subunits. The heterotrimers can form oligomers, although 1 heterotrimer is thought to be able to translocate proteins. Interacts with the ribosome. Interacts with SecDF, and other proteins may be involved. Interacts with SecA.</text>
</comment>
<keyword evidence="6 8" id="KW-0811">Translocation</keyword>
<dbReference type="Gene3D" id="1.20.5.1030">
    <property type="entry name" value="Preprotein translocase secy subunit"/>
    <property type="match status" value="1"/>
</dbReference>
<dbReference type="HAMAP" id="MF_00422">
    <property type="entry name" value="SecE"/>
    <property type="match status" value="1"/>
</dbReference>
<evidence type="ECO:0000256" key="2">
    <source>
        <dbReference type="ARBA" id="ARBA00022448"/>
    </source>
</evidence>
<gene>
    <name evidence="8 9" type="primary">secE</name>
    <name evidence="9" type="ORF">DB44_BX00130</name>
</gene>
<proteinExistence type="inferred from homology"/>
<dbReference type="Proteomes" id="UP000031465">
    <property type="component" value="Unassembled WGS sequence"/>
</dbReference>
<protein>
    <recommendedName>
        <fullName evidence="8">Protein translocase subunit SecE</fullName>
    </recommendedName>
</protein>
<dbReference type="InterPro" id="IPR038379">
    <property type="entry name" value="SecE_sf"/>
</dbReference>
<feature type="transmembrane region" description="Helical" evidence="8">
    <location>
        <begin position="54"/>
        <end position="75"/>
    </location>
</feature>
<dbReference type="AlphaFoldDB" id="A0A0C1H648"/>
<sequence>MGSEIKTMEMKKTQVSPTVEKAVESSFTVKKARNFVADVKSEIYKINWTSRDELIVYTKIVVLATFLFGMSIYLLDLMIQGTLGGLNLLLRLISG</sequence>
<dbReference type="InterPro" id="IPR005807">
    <property type="entry name" value="SecE_bac"/>
</dbReference>
<dbReference type="NCBIfam" id="TIGR00964">
    <property type="entry name" value="secE_bact"/>
    <property type="match status" value="1"/>
</dbReference>
<keyword evidence="3 8" id="KW-0812">Transmembrane</keyword>
<dbReference type="GO" id="GO:0043952">
    <property type="term" value="P:protein transport by the Sec complex"/>
    <property type="evidence" value="ECO:0007669"/>
    <property type="project" value="UniProtKB-UniRule"/>
</dbReference>
<accession>A0A0C1H648</accession>
<dbReference type="Pfam" id="PF00584">
    <property type="entry name" value="SecE"/>
    <property type="match status" value="1"/>
</dbReference>
<evidence type="ECO:0000256" key="4">
    <source>
        <dbReference type="ARBA" id="ARBA00022927"/>
    </source>
</evidence>
<organism evidence="9 10">
    <name type="scientific">Candidatus Protochlamydia amoebophila</name>
    <dbReference type="NCBI Taxonomy" id="362787"/>
    <lineage>
        <taxon>Bacteria</taxon>
        <taxon>Pseudomonadati</taxon>
        <taxon>Chlamydiota</taxon>
        <taxon>Chlamydiia</taxon>
        <taxon>Parachlamydiales</taxon>
        <taxon>Parachlamydiaceae</taxon>
        <taxon>Candidatus Protochlamydia</taxon>
    </lineage>
</organism>
<dbReference type="GO" id="GO:0005886">
    <property type="term" value="C:plasma membrane"/>
    <property type="evidence" value="ECO:0007669"/>
    <property type="project" value="UniProtKB-SubCell"/>
</dbReference>
<keyword evidence="7 8" id="KW-0472">Membrane</keyword>
<evidence type="ECO:0000313" key="10">
    <source>
        <dbReference type="Proteomes" id="UP000031465"/>
    </source>
</evidence>
<name>A0A0C1H648_9BACT</name>
<evidence type="ECO:0000256" key="7">
    <source>
        <dbReference type="ARBA" id="ARBA00023136"/>
    </source>
</evidence>